<accession>A0A6V7QX53</accession>
<dbReference type="PANTHER" id="PTHR33148">
    <property type="entry name" value="PLASTID MOVEMENT IMPAIRED PROTEIN-RELATED"/>
    <property type="match status" value="1"/>
</dbReference>
<feature type="region of interest" description="Disordered" evidence="1">
    <location>
        <begin position="18"/>
        <end position="45"/>
    </location>
</feature>
<organism evidence="2">
    <name type="scientific">Ananas comosus var. bracteatus</name>
    <name type="common">red pineapple</name>
    <dbReference type="NCBI Taxonomy" id="296719"/>
    <lineage>
        <taxon>Eukaryota</taxon>
        <taxon>Viridiplantae</taxon>
        <taxon>Streptophyta</taxon>
        <taxon>Embryophyta</taxon>
        <taxon>Tracheophyta</taxon>
        <taxon>Spermatophyta</taxon>
        <taxon>Magnoliopsida</taxon>
        <taxon>Liliopsida</taxon>
        <taxon>Poales</taxon>
        <taxon>Bromeliaceae</taxon>
        <taxon>Bromelioideae</taxon>
        <taxon>Ananas</taxon>
    </lineage>
</organism>
<evidence type="ECO:0000256" key="1">
    <source>
        <dbReference type="SAM" id="MobiDB-lite"/>
    </source>
</evidence>
<proteinExistence type="predicted"/>
<feature type="compositionally biased region" description="Basic and acidic residues" evidence="1">
    <location>
        <begin position="80"/>
        <end position="92"/>
    </location>
</feature>
<dbReference type="EMBL" id="CAJEUB010000059">
    <property type="protein sequence ID" value="CAD1847729.1"/>
    <property type="molecule type" value="Genomic_DNA"/>
</dbReference>
<evidence type="ECO:0000313" key="2">
    <source>
        <dbReference type="EMBL" id="CAD1847729.1"/>
    </source>
</evidence>
<name>A0A6V7QX53_ANACO</name>
<dbReference type="AlphaFoldDB" id="A0A6V7QX53"/>
<gene>
    <name evidence="2" type="ORF">CB5_LOCUS30940</name>
</gene>
<protein>
    <submittedName>
        <fullName evidence="2">Uncharacterized protein</fullName>
    </submittedName>
</protein>
<dbReference type="PANTHER" id="PTHR33148:SF46">
    <property type="entry name" value="EMB|CAB85509.1"/>
    <property type="match status" value="1"/>
</dbReference>
<feature type="region of interest" description="Disordered" evidence="1">
    <location>
        <begin position="80"/>
        <end position="111"/>
    </location>
</feature>
<sequence length="111" mass="12063">MGNCFVVEERKVASVTKMEGGGDHQVPMAQLGGRDHDPTAGVGGGGQLRIKLVVSKQELKAMLSREVISLEDMISLLHKEANKGSERDKERSMQGWRPALESIPEGNDFSS</sequence>
<reference evidence="2" key="1">
    <citation type="submission" date="2020-07" db="EMBL/GenBank/DDBJ databases">
        <authorList>
            <person name="Lin J."/>
        </authorList>
    </citation>
    <scope>NUCLEOTIDE SEQUENCE</scope>
</reference>